<protein>
    <submittedName>
        <fullName evidence="1">Uncharacterized protein</fullName>
    </submittedName>
</protein>
<evidence type="ECO:0000313" key="1">
    <source>
        <dbReference type="EMBL" id="JAH26241.1"/>
    </source>
</evidence>
<accession>A0A0E9RAU2</accession>
<dbReference type="EMBL" id="GBXM01082336">
    <property type="protein sequence ID" value="JAH26241.1"/>
    <property type="molecule type" value="Transcribed_RNA"/>
</dbReference>
<proteinExistence type="predicted"/>
<reference evidence="1" key="1">
    <citation type="submission" date="2014-11" db="EMBL/GenBank/DDBJ databases">
        <authorList>
            <person name="Amaro Gonzalez C."/>
        </authorList>
    </citation>
    <scope>NUCLEOTIDE SEQUENCE</scope>
</reference>
<sequence>MIVFYSTSLRKLSSLYCPLEAAIRSNIRGVNRVG</sequence>
<organism evidence="1">
    <name type="scientific">Anguilla anguilla</name>
    <name type="common">European freshwater eel</name>
    <name type="synonym">Muraena anguilla</name>
    <dbReference type="NCBI Taxonomy" id="7936"/>
    <lineage>
        <taxon>Eukaryota</taxon>
        <taxon>Metazoa</taxon>
        <taxon>Chordata</taxon>
        <taxon>Craniata</taxon>
        <taxon>Vertebrata</taxon>
        <taxon>Euteleostomi</taxon>
        <taxon>Actinopterygii</taxon>
        <taxon>Neopterygii</taxon>
        <taxon>Teleostei</taxon>
        <taxon>Anguilliformes</taxon>
        <taxon>Anguillidae</taxon>
        <taxon>Anguilla</taxon>
    </lineage>
</organism>
<reference evidence="1" key="2">
    <citation type="journal article" date="2015" name="Fish Shellfish Immunol.">
        <title>Early steps in the European eel (Anguilla anguilla)-Vibrio vulnificus interaction in the gills: Role of the RtxA13 toxin.</title>
        <authorList>
            <person name="Callol A."/>
            <person name="Pajuelo D."/>
            <person name="Ebbesson L."/>
            <person name="Teles M."/>
            <person name="MacKenzie S."/>
            <person name="Amaro C."/>
        </authorList>
    </citation>
    <scope>NUCLEOTIDE SEQUENCE</scope>
</reference>
<name>A0A0E9RAU2_ANGAN</name>
<dbReference type="AlphaFoldDB" id="A0A0E9RAU2"/>